<keyword evidence="9" id="KW-1185">Reference proteome</keyword>
<dbReference type="PANTHER" id="PTHR46383">
    <property type="entry name" value="ASPARTATE AMINOTRANSFERASE"/>
    <property type="match status" value="1"/>
</dbReference>
<dbReference type="CDD" id="cd00609">
    <property type="entry name" value="AAT_like"/>
    <property type="match status" value="1"/>
</dbReference>
<feature type="domain" description="Aminotransferase class I/classII large" evidence="7">
    <location>
        <begin position="45"/>
        <end position="400"/>
    </location>
</feature>
<dbReference type="InterPro" id="IPR015422">
    <property type="entry name" value="PyrdxlP-dep_Trfase_small"/>
</dbReference>
<evidence type="ECO:0000256" key="2">
    <source>
        <dbReference type="ARBA" id="ARBA00007441"/>
    </source>
</evidence>
<dbReference type="Gene3D" id="3.40.640.10">
    <property type="entry name" value="Type I PLP-dependent aspartate aminotransferase-like (Major domain)"/>
    <property type="match status" value="1"/>
</dbReference>
<dbReference type="SUPFAM" id="SSF53383">
    <property type="entry name" value="PLP-dependent transferases"/>
    <property type="match status" value="1"/>
</dbReference>
<dbReference type="PANTHER" id="PTHR46383:SF1">
    <property type="entry name" value="ASPARTATE AMINOTRANSFERASE"/>
    <property type="match status" value="1"/>
</dbReference>
<evidence type="ECO:0000313" key="9">
    <source>
        <dbReference type="Proteomes" id="UP001595462"/>
    </source>
</evidence>
<keyword evidence="5" id="KW-0663">Pyridoxal phosphate</keyword>
<dbReference type="Gene3D" id="3.90.1150.10">
    <property type="entry name" value="Aspartate Aminotransferase, domain 1"/>
    <property type="match status" value="1"/>
</dbReference>
<dbReference type="EMBL" id="JBHRSS010000001">
    <property type="protein sequence ID" value="MFC3102932.1"/>
    <property type="molecule type" value="Genomic_DNA"/>
</dbReference>
<evidence type="ECO:0000256" key="1">
    <source>
        <dbReference type="ARBA" id="ARBA00001933"/>
    </source>
</evidence>
<accession>A0ABV7EMJ9</accession>
<dbReference type="EC" id="2.6.1.-" evidence="6"/>
<proteinExistence type="inferred from homology"/>
<organism evidence="8 9">
    <name type="scientific">Salinisphaera aquimarina</name>
    <dbReference type="NCBI Taxonomy" id="2094031"/>
    <lineage>
        <taxon>Bacteria</taxon>
        <taxon>Pseudomonadati</taxon>
        <taxon>Pseudomonadota</taxon>
        <taxon>Gammaproteobacteria</taxon>
        <taxon>Salinisphaerales</taxon>
        <taxon>Salinisphaeraceae</taxon>
        <taxon>Salinisphaera</taxon>
    </lineage>
</organism>
<keyword evidence="4 6" id="KW-0808">Transferase</keyword>
<dbReference type="InterPro" id="IPR004839">
    <property type="entry name" value="Aminotransferase_I/II_large"/>
</dbReference>
<evidence type="ECO:0000256" key="4">
    <source>
        <dbReference type="ARBA" id="ARBA00022679"/>
    </source>
</evidence>
<dbReference type="RefSeq" id="WP_380686412.1">
    <property type="nucleotide sequence ID" value="NZ_JBHRSS010000001.1"/>
</dbReference>
<evidence type="ECO:0000259" key="7">
    <source>
        <dbReference type="Pfam" id="PF00155"/>
    </source>
</evidence>
<dbReference type="InterPro" id="IPR050596">
    <property type="entry name" value="AspAT/PAT-like"/>
</dbReference>
<reference evidence="9" key="1">
    <citation type="journal article" date="2019" name="Int. J. Syst. Evol. Microbiol.">
        <title>The Global Catalogue of Microorganisms (GCM) 10K type strain sequencing project: providing services to taxonomists for standard genome sequencing and annotation.</title>
        <authorList>
            <consortium name="The Broad Institute Genomics Platform"/>
            <consortium name="The Broad Institute Genome Sequencing Center for Infectious Disease"/>
            <person name="Wu L."/>
            <person name="Ma J."/>
        </authorList>
    </citation>
    <scope>NUCLEOTIDE SEQUENCE [LARGE SCALE GENOMIC DNA]</scope>
    <source>
        <strain evidence="9">KCTC 52640</strain>
    </source>
</reference>
<dbReference type="Proteomes" id="UP001595462">
    <property type="component" value="Unassembled WGS sequence"/>
</dbReference>
<sequence>MSRQGQTTRHADHRLRVARRVEDLSGSSIFRINAKAEKLAGQGRDILRLDAGEPDFDTPKHIIDAAKQALDHGYTRYTPVGGLPSLKDAIRHKFKRDNNLYFDDDEVMHSCGAKQALFNTCMTLLQPMDEIVIPSPHWGTYPSISKIAWARIVNAPTYHEHGFVLRPEVLDECLSDRSRIVVLNTPNNPTGQVWSREALSALGEVLLDYPDVFVVSDDIYEHLRYTGEPYANILNVCPSLKERTVVINGVSKAYAMTGWRVGFAAGPSHLIAEMQQLQGQSTSHTAAVSQKAAQAALDGGLDTVHDMASALSNRAQQVADGLAEIGAIDCHPAQGSFYCLPNFQRVIASLDGVDDDQQLGDWLLEELGIAMVPGSAFNAPGHMRLSFAAGSETLGNALERLQHAFA</sequence>
<comment type="similarity">
    <text evidence="2 6">Belongs to the class-I pyridoxal-phosphate-dependent aminotransferase family.</text>
</comment>
<evidence type="ECO:0000256" key="5">
    <source>
        <dbReference type="ARBA" id="ARBA00022898"/>
    </source>
</evidence>
<evidence type="ECO:0000313" key="8">
    <source>
        <dbReference type="EMBL" id="MFC3102932.1"/>
    </source>
</evidence>
<protein>
    <recommendedName>
        <fullName evidence="6">Aminotransferase</fullName>
        <ecNumber evidence="6">2.6.1.-</ecNumber>
    </recommendedName>
</protein>
<evidence type="ECO:0000256" key="6">
    <source>
        <dbReference type="RuleBase" id="RU000481"/>
    </source>
</evidence>
<dbReference type="PROSITE" id="PS00105">
    <property type="entry name" value="AA_TRANSFER_CLASS_1"/>
    <property type="match status" value="1"/>
</dbReference>
<comment type="caution">
    <text evidence="8">The sequence shown here is derived from an EMBL/GenBank/DDBJ whole genome shotgun (WGS) entry which is preliminary data.</text>
</comment>
<dbReference type="InterPro" id="IPR015424">
    <property type="entry name" value="PyrdxlP-dep_Trfase"/>
</dbReference>
<evidence type="ECO:0000256" key="3">
    <source>
        <dbReference type="ARBA" id="ARBA00022576"/>
    </source>
</evidence>
<name>A0ABV7EMJ9_9GAMM</name>
<dbReference type="Pfam" id="PF00155">
    <property type="entry name" value="Aminotran_1_2"/>
    <property type="match status" value="1"/>
</dbReference>
<dbReference type="InterPro" id="IPR015421">
    <property type="entry name" value="PyrdxlP-dep_Trfase_major"/>
</dbReference>
<dbReference type="GO" id="GO:0008483">
    <property type="term" value="F:transaminase activity"/>
    <property type="evidence" value="ECO:0007669"/>
    <property type="project" value="UniProtKB-KW"/>
</dbReference>
<keyword evidence="3 6" id="KW-0032">Aminotransferase</keyword>
<dbReference type="InterPro" id="IPR004838">
    <property type="entry name" value="NHTrfase_class1_PyrdxlP-BS"/>
</dbReference>
<comment type="cofactor">
    <cofactor evidence="1 6">
        <name>pyridoxal 5'-phosphate</name>
        <dbReference type="ChEBI" id="CHEBI:597326"/>
    </cofactor>
</comment>
<gene>
    <name evidence="8" type="ORF">ACFOSU_03405</name>
</gene>